<dbReference type="Gene3D" id="3.90.230.10">
    <property type="entry name" value="Creatinase/methionine aminopeptidase superfamily"/>
    <property type="match status" value="1"/>
</dbReference>
<dbReference type="GO" id="GO:0102009">
    <property type="term" value="F:proline dipeptidase activity"/>
    <property type="evidence" value="ECO:0007669"/>
    <property type="project" value="UniProtKB-EC"/>
</dbReference>
<evidence type="ECO:0000313" key="3">
    <source>
        <dbReference type="EMBL" id="AAX50849.1"/>
    </source>
</evidence>
<evidence type="ECO:0000259" key="2">
    <source>
        <dbReference type="Pfam" id="PF01321"/>
    </source>
</evidence>
<dbReference type="Pfam" id="PF01321">
    <property type="entry name" value="Creatinase_N"/>
    <property type="match status" value="1"/>
</dbReference>
<accession>A0A0H2X1A2</accession>
<dbReference type="PANTHER" id="PTHR46112:SF3">
    <property type="entry name" value="AMINOPEPTIDASE YPDF"/>
    <property type="match status" value="1"/>
</dbReference>
<keyword evidence="3" id="KW-0645">Protease</keyword>
<dbReference type="Gene3D" id="3.40.350.10">
    <property type="entry name" value="Creatinase/prolidase N-terminal domain"/>
    <property type="match status" value="1"/>
</dbReference>
<reference evidence="3 4" key="1">
    <citation type="journal article" date="2005" name="Infect. Immun.">
        <title>Comparative genomic analysis of Chlamydia trachomatis oculotropic and genitotropic strains.</title>
        <authorList>
            <person name="Carlson J.H."/>
            <person name="Porcella S.F."/>
            <person name="McClarty G."/>
            <person name="Caldwell H.D."/>
        </authorList>
    </citation>
    <scope>NUCLEOTIDE SEQUENCE [LARGE SCALE GENOMIC DNA]</scope>
    <source>
        <strain evidence="4">ATCC VR-571B / DSM 19440 / HAR-13</strain>
    </source>
</reference>
<gene>
    <name evidence="3" type="primary">pepP</name>
    <name evidence="3" type="ordered locus">CTA_0624</name>
</gene>
<keyword evidence="3" id="KW-0378">Hydrolase</keyword>
<dbReference type="InterPro" id="IPR000994">
    <property type="entry name" value="Pept_M24"/>
</dbReference>
<dbReference type="InterPro" id="IPR036005">
    <property type="entry name" value="Creatinase/aminopeptidase-like"/>
</dbReference>
<dbReference type="EC" id="3.4.13.9" evidence="3"/>
<dbReference type="SUPFAM" id="SSF55920">
    <property type="entry name" value="Creatinase/aminopeptidase"/>
    <property type="match status" value="1"/>
</dbReference>
<dbReference type="SUPFAM" id="SSF53092">
    <property type="entry name" value="Creatinase/prolidase N-terminal domain"/>
    <property type="match status" value="1"/>
</dbReference>
<protein>
    <submittedName>
        <fullName evidence="3">Xaa-Pro dipeptidase</fullName>
        <ecNumber evidence="3">3.4.13.9</ecNumber>
    </submittedName>
</protein>
<dbReference type="HOGENOM" id="CLU_017266_4_0_0"/>
<feature type="domain" description="Creatinase N-terminal" evidence="2">
    <location>
        <begin position="6"/>
        <end position="127"/>
    </location>
</feature>
<dbReference type="RefSeq" id="WP_009871939.1">
    <property type="nucleotide sequence ID" value="NC_007429.1"/>
</dbReference>
<dbReference type="KEGG" id="cta:CTA_0624"/>
<evidence type="ECO:0000313" key="4">
    <source>
        <dbReference type="Proteomes" id="UP000002532"/>
    </source>
</evidence>
<dbReference type="InterPro" id="IPR000587">
    <property type="entry name" value="Creatinase_N"/>
</dbReference>
<organism evidence="3 4">
    <name type="scientific">Chlamydia trachomatis serovar A (strain ATCC VR-571B / DSM 19440 / HAR-13)</name>
    <dbReference type="NCBI Taxonomy" id="315277"/>
    <lineage>
        <taxon>Bacteria</taxon>
        <taxon>Pseudomonadati</taxon>
        <taxon>Chlamydiota</taxon>
        <taxon>Chlamydiia</taxon>
        <taxon>Chlamydiales</taxon>
        <taxon>Chlamydiaceae</taxon>
        <taxon>Chlamydia/Chlamydophila group</taxon>
        <taxon>Chlamydia</taxon>
    </lineage>
</organism>
<keyword evidence="4" id="KW-1185">Reference proteome</keyword>
<name>A0A0H2X1A2_CHLTA</name>
<dbReference type="EMBL" id="CP000051">
    <property type="protein sequence ID" value="AAX50849.1"/>
    <property type="molecule type" value="Genomic_DNA"/>
</dbReference>
<dbReference type="InterPro" id="IPR029149">
    <property type="entry name" value="Creatin/AminoP/Spt16_N"/>
</dbReference>
<dbReference type="Pfam" id="PF00557">
    <property type="entry name" value="Peptidase_M24"/>
    <property type="match status" value="1"/>
</dbReference>
<dbReference type="Proteomes" id="UP000002532">
    <property type="component" value="Chromosome"/>
</dbReference>
<dbReference type="PANTHER" id="PTHR46112">
    <property type="entry name" value="AMINOPEPTIDASE"/>
    <property type="match status" value="1"/>
</dbReference>
<dbReference type="InterPro" id="IPR050659">
    <property type="entry name" value="Peptidase_M24B"/>
</dbReference>
<dbReference type="CDD" id="cd01092">
    <property type="entry name" value="APP-like"/>
    <property type="match status" value="1"/>
</dbReference>
<feature type="domain" description="Peptidase M24" evidence="1">
    <location>
        <begin position="134"/>
        <end position="336"/>
    </location>
</feature>
<sequence>MNQNPIKRLQDSLVERALDAFLIEKDEDISYFLQDQARSGVLLITRDEAVLFVSPLDKDLYARIQDVVLVSYSKSVDQELGSYIENTGLKTIGFDSEYTPYGIAQKRMNSGYAFSPQSLVAEKLRCVKSTEEIQKMTRAAEIGSAGYDFVLAALRPGITEKELVRMLHVFWANLGIEKVSFPPIIAFGENAAFPHAIPTNRSLKKGDVVLIDIGVCYEGYCSDMTRTVAFGATPEQQLLDGYVAVAEAQRAAIEFCRAGVPCRDVHKEAVRILRAHGMEKAFIHGLGHGVGREVHEYPRLSPFSDATLQLNMAVTVEPGVYFPGVGGIRIEDTIMIGVNENLNLTNRKVSSEIIII</sequence>
<keyword evidence="3" id="KW-0224">Dipeptidase</keyword>
<evidence type="ECO:0000259" key="1">
    <source>
        <dbReference type="Pfam" id="PF00557"/>
    </source>
</evidence>
<proteinExistence type="predicted"/>
<dbReference type="AlphaFoldDB" id="A0A0H2X1A2"/>